<keyword evidence="5" id="KW-1185">Reference proteome</keyword>
<organism evidence="2 4">
    <name type="scientific">Alternaria tenuissima</name>
    <dbReference type="NCBI Taxonomy" id="119927"/>
    <lineage>
        <taxon>Eukaryota</taxon>
        <taxon>Fungi</taxon>
        <taxon>Dikarya</taxon>
        <taxon>Ascomycota</taxon>
        <taxon>Pezizomycotina</taxon>
        <taxon>Dothideomycetes</taxon>
        <taxon>Pleosporomycetidae</taxon>
        <taxon>Pleosporales</taxon>
        <taxon>Pleosporineae</taxon>
        <taxon>Pleosporaceae</taxon>
        <taxon>Alternaria</taxon>
        <taxon>Alternaria sect. Alternaria</taxon>
        <taxon>Alternaria alternata complex</taxon>
    </lineage>
</organism>
<dbReference type="InterPro" id="IPR010730">
    <property type="entry name" value="HET"/>
</dbReference>
<dbReference type="PANTHER" id="PTHR33112:SF16">
    <property type="entry name" value="HETEROKARYON INCOMPATIBILITY DOMAIN-CONTAINING PROTEIN"/>
    <property type="match status" value="1"/>
</dbReference>
<dbReference type="Proteomes" id="UP000293195">
    <property type="component" value="Unassembled WGS sequence"/>
</dbReference>
<comment type="caution">
    <text evidence="2">The sequence shown here is derived from an EMBL/GenBank/DDBJ whole genome shotgun (WGS) entry which is preliminary data.</text>
</comment>
<evidence type="ECO:0000313" key="4">
    <source>
        <dbReference type="Proteomes" id="UP000292340"/>
    </source>
</evidence>
<accession>A0A4Q4RJ24</accession>
<dbReference type="Proteomes" id="UP000292340">
    <property type="component" value="Unassembled WGS sequence"/>
</dbReference>
<evidence type="ECO:0000313" key="3">
    <source>
        <dbReference type="EMBL" id="RYN91235.1"/>
    </source>
</evidence>
<protein>
    <recommendedName>
        <fullName evidence="1">Heterokaryon incompatibility domain-containing protein</fullName>
    </recommendedName>
</protein>
<gene>
    <name evidence="2" type="ORF">AA0115_g1919</name>
    <name evidence="3" type="ORF">AA0119_g10624</name>
</gene>
<dbReference type="AlphaFoldDB" id="A0A4Q4RJ24"/>
<sequence length="670" mass="76168">MLVPSQPHACNICQSKLLFNNRDSWEEITEPWSTTGHDWGYWFDLWYGEAVELAQHGCELMEWLVTLRRPDTTADSQLRAYYTHVSEEQLALDWVEEISQYTDSKDFGRKLVLCAEADDVAAADIKQRPPNLTPSSNETMSKARTWLQRCCSTHEACATREFDSDQLVTSDAQTLKPRRLIKIFQRSAGPAITVHPRLCLVDTTYISWPKYATLSYCWGGDQKVKLTMSNLASWQSKISFHNLPQTIKDAIIVTAELGLEYLWIDALCIIQDDDADKGVELARMGDIYSKAHFTLLASRSPTVQDGFLKPRYIPKERGYRLPYICNDGQIGSVVLWAGRDVGVAEPIHQRGWCFQEQILSPRILEFGTHQIRYLCTANRTEEVVPETDGWITNSETFAVHGTGRPLDLPANWATLPVDGTEFLTMWNNIVMHYSHLSLSFSTDRLRAISAIARKLKQASSARYYAGLWAEHLPSQLLWETTNDDKLFPKATRAAKPAAPSWSWASMQGPISLRDYEGHAAYQILEISINNSTPGDDFSDVDIVDANISLRTLTLHARVTRHKSPSSPWWPTDLVDNSWSITVQEDPEQFFPLLLFIDPESGKEWSDISGRWDEFTTGDHAVLLAKITLGKGLILKAKPSSIEKYTRVGTFQLDTYVEDDDRWQQRDISIY</sequence>
<proteinExistence type="predicted"/>
<dbReference type="EMBL" id="PDXF01000069">
    <property type="protein sequence ID" value="RYN91235.1"/>
    <property type="molecule type" value="Genomic_DNA"/>
</dbReference>
<evidence type="ECO:0000313" key="2">
    <source>
        <dbReference type="EMBL" id="RYN36495.1"/>
    </source>
</evidence>
<dbReference type="OrthoDB" id="5125733at2759"/>
<evidence type="ECO:0000313" key="5">
    <source>
        <dbReference type="Proteomes" id="UP000293195"/>
    </source>
</evidence>
<name>A0A4Q4RJ24_9PLEO</name>
<reference evidence="2" key="1">
    <citation type="submission" date="2017-10" db="EMBL/GenBank/DDBJ databases">
        <authorList>
            <person name="Armitage A.D."/>
            <person name="Barbara D.J."/>
            <person name="Woodhall J.W."/>
            <person name="Sreenivasaprasad S."/>
            <person name="Lane C.R."/>
            <person name="Clarkson J.P."/>
            <person name="Harrison R.J."/>
        </authorList>
    </citation>
    <scope>NUCLEOTIDE SEQUENCE</scope>
    <source>
        <strain evidence="2">FERA 1164</strain>
        <strain evidence="3">FERA 635</strain>
    </source>
</reference>
<dbReference type="EMBL" id="PDXB01000003">
    <property type="protein sequence ID" value="RYN36495.1"/>
    <property type="molecule type" value="Genomic_DNA"/>
</dbReference>
<dbReference type="Pfam" id="PF06985">
    <property type="entry name" value="HET"/>
    <property type="match status" value="1"/>
</dbReference>
<evidence type="ECO:0000259" key="1">
    <source>
        <dbReference type="Pfam" id="PF06985"/>
    </source>
</evidence>
<reference evidence="2" key="2">
    <citation type="journal article" date="2019" name="bioRxiv">
        <title>Genomics, evolutionary history and diagnostics of the Alternaria alternata species group including apple and Asian pear pathotypes.</title>
        <authorList>
            <person name="Armitage A.D."/>
            <person name="Cockerton H.M."/>
            <person name="Sreenivasaprasad S."/>
            <person name="Woodhall J.W."/>
            <person name="Lane C.R."/>
            <person name="Harrison R.J."/>
            <person name="Clarkson J.P."/>
        </authorList>
    </citation>
    <scope>NUCLEOTIDE SEQUENCE</scope>
    <source>
        <strain evidence="2">FERA 1164</strain>
        <strain evidence="3">FERA 635</strain>
    </source>
</reference>
<feature type="domain" description="Heterokaryon incompatibility" evidence="1">
    <location>
        <begin position="211"/>
        <end position="356"/>
    </location>
</feature>
<dbReference type="PANTHER" id="PTHR33112">
    <property type="entry name" value="DOMAIN PROTEIN, PUTATIVE-RELATED"/>
    <property type="match status" value="1"/>
</dbReference>